<reference evidence="2" key="1">
    <citation type="journal article" date="2016" name="J. Proteomics">
        <title>Transcriptomic analysis of the venom glands from the scorpion Hadogenes troglodytes revealed unique and extremely high diversity of the venom peptides.</title>
        <authorList>
            <person name="Zhong J."/>
            <person name="Zeng X.C."/>
            <person name="Zeng X."/>
            <person name="Nie Y."/>
            <person name="Zhang L."/>
            <person name="Wu S."/>
            <person name="Bao A."/>
        </authorList>
    </citation>
    <scope>NUCLEOTIDE SEQUENCE</scope>
</reference>
<keyword evidence="1" id="KW-0732">Signal</keyword>
<accession>A0A1B3IJ75</accession>
<sequence>MKSQFVILVISVILMQMLVQTEGGILGNIWEGVKSLFGKRGLRNLDQLDDLFDDSDLSDADLRLMRQMFK</sequence>
<feature type="signal peptide" evidence="1">
    <location>
        <begin position="1"/>
        <end position="23"/>
    </location>
</feature>
<dbReference type="EMBL" id="KU643141">
    <property type="protein sequence ID" value="AOF40233.1"/>
    <property type="molecule type" value="mRNA"/>
</dbReference>
<feature type="chain" id="PRO_5008548599" evidence="1">
    <location>
        <begin position="24"/>
        <end position="70"/>
    </location>
</feature>
<proteinExistence type="evidence at transcript level"/>
<name>A0A1B3IJ75_9SCOR</name>
<evidence type="ECO:0000256" key="1">
    <source>
        <dbReference type="SAM" id="SignalP"/>
    </source>
</evidence>
<organism evidence="2">
    <name type="scientific">Hadogenes troglodytes</name>
    <dbReference type="NCBI Taxonomy" id="1577150"/>
    <lineage>
        <taxon>Eukaryota</taxon>
        <taxon>Metazoa</taxon>
        <taxon>Ecdysozoa</taxon>
        <taxon>Arthropoda</taxon>
        <taxon>Chelicerata</taxon>
        <taxon>Arachnida</taxon>
        <taxon>Scorpiones</taxon>
        <taxon>Iurida</taxon>
        <taxon>Scorpionoidea</taxon>
        <taxon>Hemiscorpiidae</taxon>
        <taxon>Hadogenes</taxon>
    </lineage>
</organism>
<evidence type="ECO:0000313" key="2">
    <source>
        <dbReference type="EMBL" id="AOF40233.1"/>
    </source>
</evidence>
<protein>
    <submittedName>
        <fullName evidence="2">Venom peptide HtAMP8</fullName>
    </submittedName>
</protein>
<dbReference type="AlphaFoldDB" id="A0A1B3IJ75"/>